<protein>
    <submittedName>
        <fullName evidence="7">Polysaccharide biosynthesis protein</fullName>
    </submittedName>
</protein>
<feature type="transmembrane region" description="Helical" evidence="6">
    <location>
        <begin position="400"/>
        <end position="423"/>
    </location>
</feature>
<dbReference type="InterPro" id="IPR050833">
    <property type="entry name" value="Poly_Biosynth_Transport"/>
</dbReference>
<evidence type="ECO:0000256" key="3">
    <source>
        <dbReference type="ARBA" id="ARBA00022692"/>
    </source>
</evidence>
<dbReference type="EMBL" id="MTSE01000017">
    <property type="protein sequence ID" value="OUJ71253.1"/>
    <property type="molecule type" value="Genomic_DNA"/>
</dbReference>
<name>A0A243W8K7_9BACT</name>
<comment type="subcellular location">
    <subcellularLocation>
        <location evidence="1">Cell membrane</location>
        <topology evidence="1">Multi-pass membrane protein</topology>
    </subcellularLocation>
</comment>
<keyword evidence="3 6" id="KW-0812">Transmembrane</keyword>
<dbReference type="OrthoDB" id="846354at2"/>
<evidence type="ECO:0000256" key="4">
    <source>
        <dbReference type="ARBA" id="ARBA00022989"/>
    </source>
</evidence>
<dbReference type="PANTHER" id="PTHR30250">
    <property type="entry name" value="PST FAMILY PREDICTED COLANIC ACID TRANSPORTER"/>
    <property type="match status" value="1"/>
</dbReference>
<evidence type="ECO:0000313" key="8">
    <source>
        <dbReference type="Proteomes" id="UP000194873"/>
    </source>
</evidence>
<feature type="transmembrane region" description="Helical" evidence="6">
    <location>
        <begin position="20"/>
        <end position="46"/>
    </location>
</feature>
<dbReference type="RefSeq" id="WP_086596365.1">
    <property type="nucleotide sequence ID" value="NZ_MTSE01000017.1"/>
</dbReference>
<feature type="transmembrane region" description="Helical" evidence="6">
    <location>
        <begin position="103"/>
        <end position="123"/>
    </location>
</feature>
<feature type="transmembrane region" description="Helical" evidence="6">
    <location>
        <begin position="271"/>
        <end position="290"/>
    </location>
</feature>
<evidence type="ECO:0000256" key="1">
    <source>
        <dbReference type="ARBA" id="ARBA00004651"/>
    </source>
</evidence>
<evidence type="ECO:0000256" key="6">
    <source>
        <dbReference type="SAM" id="Phobius"/>
    </source>
</evidence>
<keyword evidence="4 6" id="KW-1133">Transmembrane helix</keyword>
<feature type="transmembrane region" description="Helical" evidence="6">
    <location>
        <begin position="180"/>
        <end position="205"/>
    </location>
</feature>
<feature type="transmembrane region" description="Helical" evidence="6">
    <location>
        <begin position="238"/>
        <end position="259"/>
    </location>
</feature>
<dbReference type="Proteomes" id="UP000194873">
    <property type="component" value="Unassembled WGS sequence"/>
</dbReference>
<comment type="caution">
    <text evidence="7">The sequence shown here is derived from an EMBL/GenBank/DDBJ whole genome shotgun (WGS) entry which is preliminary data.</text>
</comment>
<feature type="transmembrane region" description="Helical" evidence="6">
    <location>
        <begin position="310"/>
        <end position="328"/>
    </location>
</feature>
<feature type="transmembrane region" description="Helical" evidence="6">
    <location>
        <begin position="374"/>
        <end position="394"/>
    </location>
</feature>
<sequence length="434" mass="47140">MKVLVQRLSTSPQYARVLEWGKLVTITGGAQAFVQALGLIGGILVIRLLPTREYALYTLANTMLGAMIILADGGISAGVLAQGGKVWNDKQKLGVVLVTGLDLRRKFAIGSLLLAAPVLLYLLRSHGASWLTAGLIIVCLVPAFITALSGTLLEVAPKLRQDIAPLQKIQVGANLGRLSMLALTLFTFPLAFVAVLASGLSQIWANRELRKISVSYADWNQKTDPAVRREILAFVKRILPGSIYYCLSGQITTWLISFFGTTTAVAQVGALGRLAMMLSLFSVLFNTLVLPRFARLPDKINLLLSRYLQIQALLIIISVSIIGIVWLFPSEILWVLGKDYANLESAVVLNIINSCLGLIAGASFSICTSRGWAIHPLISIPVTIVAIICGVFLFNISSLLGILTLNIFVSSIEVIMYVVYSLLNITKIRLQNSY</sequence>
<reference evidence="7 8" key="1">
    <citation type="submission" date="2017-01" db="EMBL/GenBank/DDBJ databases">
        <title>A new Hymenobacter.</title>
        <authorList>
            <person name="Liang Y."/>
            <person name="Feng F."/>
        </authorList>
    </citation>
    <scope>NUCLEOTIDE SEQUENCE [LARGE SCALE GENOMIC DNA]</scope>
    <source>
        <strain evidence="7">MIMBbqt21</strain>
    </source>
</reference>
<accession>A0A243W8K7</accession>
<evidence type="ECO:0000256" key="2">
    <source>
        <dbReference type="ARBA" id="ARBA00022475"/>
    </source>
</evidence>
<dbReference type="AlphaFoldDB" id="A0A243W8K7"/>
<gene>
    <name evidence="7" type="ORF">BXP70_22190</name>
</gene>
<feature type="transmembrane region" description="Helical" evidence="6">
    <location>
        <begin position="130"/>
        <end position="153"/>
    </location>
</feature>
<evidence type="ECO:0000313" key="7">
    <source>
        <dbReference type="EMBL" id="OUJ71253.1"/>
    </source>
</evidence>
<feature type="transmembrane region" description="Helical" evidence="6">
    <location>
        <begin position="58"/>
        <end position="83"/>
    </location>
</feature>
<organism evidence="7 8">
    <name type="scientific">Hymenobacter crusticola</name>
    <dbReference type="NCBI Taxonomy" id="1770526"/>
    <lineage>
        <taxon>Bacteria</taxon>
        <taxon>Pseudomonadati</taxon>
        <taxon>Bacteroidota</taxon>
        <taxon>Cytophagia</taxon>
        <taxon>Cytophagales</taxon>
        <taxon>Hymenobacteraceae</taxon>
        <taxon>Hymenobacter</taxon>
    </lineage>
</organism>
<evidence type="ECO:0000256" key="5">
    <source>
        <dbReference type="ARBA" id="ARBA00023136"/>
    </source>
</evidence>
<keyword evidence="2" id="KW-1003">Cell membrane</keyword>
<keyword evidence="5 6" id="KW-0472">Membrane</keyword>
<feature type="transmembrane region" description="Helical" evidence="6">
    <location>
        <begin position="348"/>
        <end position="367"/>
    </location>
</feature>
<dbReference type="PANTHER" id="PTHR30250:SF11">
    <property type="entry name" value="O-ANTIGEN TRANSPORTER-RELATED"/>
    <property type="match status" value="1"/>
</dbReference>
<keyword evidence="8" id="KW-1185">Reference proteome</keyword>
<dbReference type="GO" id="GO:0005886">
    <property type="term" value="C:plasma membrane"/>
    <property type="evidence" value="ECO:0007669"/>
    <property type="project" value="UniProtKB-SubCell"/>
</dbReference>
<proteinExistence type="predicted"/>